<organism evidence="3 4">
    <name type="scientific">Zea mays</name>
    <name type="common">Maize</name>
    <dbReference type="NCBI Taxonomy" id="4577"/>
    <lineage>
        <taxon>Eukaryota</taxon>
        <taxon>Viridiplantae</taxon>
        <taxon>Streptophyta</taxon>
        <taxon>Embryophyta</taxon>
        <taxon>Tracheophyta</taxon>
        <taxon>Spermatophyta</taxon>
        <taxon>Magnoliopsida</taxon>
        <taxon>Liliopsida</taxon>
        <taxon>Poales</taxon>
        <taxon>Poaceae</taxon>
        <taxon>PACMAD clade</taxon>
        <taxon>Panicoideae</taxon>
        <taxon>Andropogonodae</taxon>
        <taxon>Andropogoneae</taxon>
        <taxon>Tripsacinae</taxon>
        <taxon>Zea</taxon>
    </lineage>
</organism>
<evidence type="ECO:0000313" key="3">
    <source>
        <dbReference type="EnsemblPlants" id="Zm00001eb240560_P001"/>
    </source>
</evidence>
<dbReference type="GO" id="GO:0035251">
    <property type="term" value="F:UDP-glucosyltransferase activity"/>
    <property type="evidence" value="ECO:0000318"/>
    <property type="project" value="GO_Central"/>
</dbReference>
<dbReference type="Gramene" id="Zm00001eb240560_T001">
    <property type="protein sequence ID" value="Zm00001eb240560_P001"/>
    <property type="gene ID" value="Zm00001eb240560"/>
</dbReference>
<dbReference type="FunCoup" id="A0A804U846">
    <property type="interactions" value="14"/>
</dbReference>
<dbReference type="Gene3D" id="3.40.50.2000">
    <property type="entry name" value="Glycogen Phosphorylase B"/>
    <property type="match status" value="1"/>
</dbReference>
<dbReference type="FunFam" id="3.40.50.2000:FF:000063">
    <property type="entry name" value="Glycosyltransferase"/>
    <property type="match status" value="1"/>
</dbReference>
<dbReference type="AlphaFoldDB" id="A0A804U846"/>
<dbReference type="InParanoid" id="A0A804U846"/>
<sequence>MGLVSFGSLARSSQPQLVEIAHGLEASNRPFIWVVKPASLAEFERWLSDDGFERHVGDRGLVVTGWAPQKAILSHPATGAFVMHCGWNSVLECVAAGLPMTTWPHFGDQFMNEKLVVDVLRVGVLVGVKDVTQWGVEMEGMVATWEDVERALEAVMDGRVGGGGAARQAWATELGRKARDAVARVGSSDRNTTLLVDFVEQMKATV</sequence>
<dbReference type="CDD" id="cd03784">
    <property type="entry name" value="GT1_Gtf-like"/>
    <property type="match status" value="1"/>
</dbReference>
<evidence type="ECO:0000256" key="1">
    <source>
        <dbReference type="ARBA" id="ARBA00009995"/>
    </source>
</evidence>
<proteinExistence type="inferred from homology"/>
<dbReference type="PANTHER" id="PTHR48047">
    <property type="entry name" value="GLYCOSYLTRANSFERASE"/>
    <property type="match status" value="1"/>
</dbReference>
<accession>A0A804U846</accession>
<keyword evidence="4" id="KW-1185">Reference proteome</keyword>
<dbReference type="SUPFAM" id="SSF53756">
    <property type="entry name" value="UDP-Glycosyltransferase/glycogen phosphorylase"/>
    <property type="match status" value="1"/>
</dbReference>
<dbReference type="Pfam" id="PF00201">
    <property type="entry name" value="UDPGT"/>
    <property type="match status" value="1"/>
</dbReference>
<dbReference type="InterPro" id="IPR002213">
    <property type="entry name" value="UDP_glucos_trans"/>
</dbReference>
<reference evidence="4" key="1">
    <citation type="journal article" date="2009" name="Science">
        <title>The B73 maize genome: complexity, diversity, and dynamics.</title>
        <authorList>
            <person name="Schnable P.S."/>
            <person name="Ware D."/>
            <person name="Fulton R.S."/>
            <person name="Stein J.C."/>
            <person name="Wei F."/>
            <person name="Pasternak S."/>
            <person name="Liang C."/>
            <person name="Zhang J."/>
            <person name="Fulton L."/>
            <person name="Graves T.A."/>
            <person name="Minx P."/>
            <person name="Reily A.D."/>
            <person name="Courtney L."/>
            <person name="Kruchowski S.S."/>
            <person name="Tomlinson C."/>
            <person name="Strong C."/>
            <person name="Delehaunty K."/>
            <person name="Fronick C."/>
            <person name="Courtney B."/>
            <person name="Rock S.M."/>
            <person name="Belter E."/>
            <person name="Du F."/>
            <person name="Kim K."/>
            <person name="Abbott R.M."/>
            <person name="Cotton M."/>
            <person name="Levy A."/>
            <person name="Marchetto P."/>
            <person name="Ochoa K."/>
            <person name="Jackson S.M."/>
            <person name="Gillam B."/>
            <person name="Chen W."/>
            <person name="Yan L."/>
            <person name="Higginbotham J."/>
            <person name="Cardenas M."/>
            <person name="Waligorski J."/>
            <person name="Applebaum E."/>
            <person name="Phelps L."/>
            <person name="Falcone J."/>
            <person name="Kanchi K."/>
            <person name="Thane T."/>
            <person name="Scimone A."/>
            <person name="Thane N."/>
            <person name="Henke J."/>
            <person name="Wang T."/>
            <person name="Ruppert J."/>
            <person name="Shah N."/>
            <person name="Rotter K."/>
            <person name="Hodges J."/>
            <person name="Ingenthron E."/>
            <person name="Cordes M."/>
            <person name="Kohlberg S."/>
            <person name="Sgro J."/>
            <person name="Delgado B."/>
            <person name="Mead K."/>
            <person name="Chinwalla A."/>
            <person name="Leonard S."/>
            <person name="Crouse K."/>
            <person name="Collura K."/>
            <person name="Kudrna D."/>
            <person name="Currie J."/>
            <person name="He R."/>
            <person name="Angelova A."/>
            <person name="Rajasekar S."/>
            <person name="Mueller T."/>
            <person name="Lomeli R."/>
            <person name="Scara G."/>
            <person name="Ko A."/>
            <person name="Delaney K."/>
            <person name="Wissotski M."/>
            <person name="Lopez G."/>
            <person name="Campos D."/>
            <person name="Braidotti M."/>
            <person name="Ashley E."/>
            <person name="Golser W."/>
            <person name="Kim H."/>
            <person name="Lee S."/>
            <person name="Lin J."/>
            <person name="Dujmic Z."/>
            <person name="Kim W."/>
            <person name="Talag J."/>
            <person name="Zuccolo A."/>
            <person name="Fan C."/>
            <person name="Sebastian A."/>
            <person name="Kramer M."/>
            <person name="Spiegel L."/>
            <person name="Nascimento L."/>
            <person name="Zutavern T."/>
            <person name="Miller B."/>
            <person name="Ambroise C."/>
            <person name="Muller S."/>
            <person name="Spooner W."/>
            <person name="Narechania A."/>
            <person name="Ren L."/>
            <person name="Wei S."/>
            <person name="Kumari S."/>
            <person name="Faga B."/>
            <person name="Levy M.J."/>
            <person name="McMahan L."/>
            <person name="Van Buren P."/>
            <person name="Vaughn M.W."/>
            <person name="Ying K."/>
            <person name="Yeh C.-T."/>
            <person name="Emrich S.J."/>
            <person name="Jia Y."/>
            <person name="Kalyanaraman A."/>
            <person name="Hsia A.-P."/>
            <person name="Barbazuk W.B."/>
            <person name="Baucom R.S."/>
            <person name="Brutnell T.P."/>
            <person name="Carpita N.C."/>
            <person name="Chaparro C."/>
            <person name="Chia J.-M."/>
            <person name="Deragon J.-M."/>
            <person name="Estill J.C."/>
            <person name="Fu Y."/>
            <person name="Jeddeloh J.A."/>
            <person name="Han Y."/>
            <person name="Lee H."/>
            <person name="Li P."/>
            <person name="Lisch D.R."/>
            <person name="Liu S."/>
            <person name="Liu Z."/>
            <person name="Nagel D.H."/>
            <person name="McCann M.C."/>
            <person name="SanMiguel P."/>
            <person name="Myers A.M."/>
            <person name="Nettleton D."/>
            <person name="Nguyen J."/>
            <person name="Penning B.W."/>
            <person name="Ponnala L."/>
            <person name="Schneider K.L."/>
            <person name="Schwartz D.C."/>
            <person name="Sharma A."/>
            <person name="Soderlund C."/>
            <person name="Springer N.M."/>
            <person name="Sun Q."/>
            <person name="Wang H."/>
            <person name="Waterman M."/>
            <person name="Westerman R."/>
            <person name="Wolfgruber T.K."/>
            <person name="Yang L."/>
            <person name="Yu Y."/>
            <person name="Zhang L."/>
            <person name="Zhou S."/>
            <person name="Zhu Q."/>
            <person name="Bennetzen J.L."/>
            <person name="Dawe R.K."/>
            <person name="Jiang J."/>
            <person name="Jiang N."/>
            <person name="Presting G.G."/>
            <person name="Wessler S.R."/>
            <person name="Aluru S."/>
            <person name="Martienssen R.A."/>
            <person name="Clifton S.W."/>
            <person name="McCombie W.R."/>
            <person name="Wing R.A."/>
            <person name="Wilson R.K."/>
        </authorList>
    </citation>
    <scope>NUCLEOTIDE SEQUENCE [LARGE SCALE GENOMIC DNA]</scope>
    <source>
        <strain evidence="4">cv. B73</strain>
    </source>
</reference>
<protein>
    <recommendedName>
        <fullName evidence="5">UDP-glycosyltransferases domain-containing protein</fullName>
    </recommendedName>
</protein>
<keyword evidence="2" id="KW-0808">Transferase</keyword>
<dbReference type="Proteomes" id="UP000007305">
    <property type="component" value="Chromosome 5"/>
</dbReference>
<reference evidence="3" key="2">
    <citation type="submission" date="2019-07" db="EMBL/GenBank/DDBJ databases">
        <authorList>
            <person name="Seetharam A."/>
            <person name="Woodhouse M."/>
            <person name="Cannon E."/>
        </authorList>
    </citation>
    <scope>NUCLEOTIDE SEQUENCE [LARGE SCALE GENOMIC DNA]</scope>
    <source>
        <strain evidence="3">cv. B73</strain>
    </source>
</reference>
<dbReference type="PANTHER" id="PTHR48047:SF212">
    <property type="entry name" value="UDP-GLYCOSYLTRANSFERASES DOMAIN-CONTAINING PROTEIN"/>
    <property type="match status" value="1"/>
</dbReference>
<evidence type="ECO:0000256" key="2">
    <source>
        <dbReference type="ARBA" id="ARBA00022679"/>
    </source>
</evidence>
<evidence type="ECO:0000313" key="4">
    <source>
        <dbReference type="Proteomes" id="UP000007305"/>
    </source>
</evidence>
<dbReference type="EnsemblPlants" id="Zm00001eb240560_T001">
    <property type="protein sequence ID" value="Zm00001eb240560_P001"/>
    <property type="gene ID" value="Zm00001eb240560"/>
</dbReference>
<reference evidence="3" key="3">
    <citation type="submission" date="2021-05" db="UniProtKB">
        <authorList>
            <consortium name="EnsemblPlants"/>
        </authorList>
    </citation>
    <scope>IDENTIFICATION</scope>
    <source>
        <strain evidence="3">cv. B73</strain>
    </source>
</reference>
<name>A0A804U846_MAIZE</name>
<evidence type="ECO:0008006" key="5">
    <source>
        <dbReference type="Google" id="ProtNLM"/>
    </source>
</evidence>
<comment type="similarity">
    <text evidence="1">Belongs to the UDP-glycosyltransferase family.</text>
</comment>